<accession>A0A444ZAC0</accession>
<evidence type="ECO:0000313" key="2">
    <source>
        <dbReference type="Proteomes" id="UP000289738"/>
    </source>
</evidence>
<dbReference type="Proteomes" id="UP000289738">
    <property type="component" value="Chromosome B05"/>
</dbReference>
<organism evidence="1 2">
    <name type="scientific">Arachis hypogaea</name>
    <name type="common">Peanut</name>
    <dbReference type="NCBI Taxonomy" id="3818"/>
    <lineage>
        <taxon>Eukaryota</taxon>
        <taxon>Viridiplantae</taxon>
        <taxon>Streptophyta</taxon>
        <taxon>Embryophyta</taxon>
        <taxon>Tracheophyta</taxon>
        <taxon>Spermatophyta</taxon>
        <taxon>Magnoliopsida</taxon>
        <taxon>eudicotyledons</taxon>
        <taxon>Gunneridae</taxon>
        <taxon>Pentapetalae</taxon>
        <taxon>rosids</taxon>
        <taxon>fabids</taxon>
        <taxon>Fabales</taxon>
        <taxon>Fabaceae</taxon>
        <taxon>Papilionoideae</taxon>
        <taxon>50 kb inversion clade</taxon>
        <taxon>dalbergioids sensu lato</taxon>
        <taxon>Dalbergieae</taxon>
        <taxon>Pterocarpus clade</taxon>
        <taxon>Arachis</taxon>
    </lineage>
</organism>
<sequence>MAKRDWFTEAAPGVGGVLTCCNGGHLVVYRNSEIIRNTHEGVRFVYQNPFLFVVPCTRTLIELQNGLC</sequence>
<proteinExistence type="predicted"/>
<name>A0A444ZAC0_ARAHY</name>
<gene>
    <name evidence="1" type="ORF">Ahy_B05g079610</name>
</gene>
<protein>
    <submittedName>
        <fullName evidence="1">Uncharacterized protein</fullName>
    </submittedName>
</protein>
<evidence type="ECO:0000313" key="1">
    <source>
        <dbReference type="EMBL" id="RYR11125.1"/>
    </source>
</evidence>
<keyword evidence="2" id="KW-1185">Reference proteome</keyword>
<comment type="caution">
    <text evidence="1">The sequence shown here is derived from an EMBL/GenBank/DDBJ whole genome shotgun (WGS) entry which is preliminary data.</text>
</comment>
<reference evidence="1 2" key="1">
    <citation type="submission" date="2019-01" db="EMBL/GenBank/DDBJ databases">
        <title>Sequencing of cultivated peanut Arachis hypogaea provides insights into genome evolution and oil improvement.</title>
        <authorList>
            <person name="Chen X."/>
        </authorList>
    </citation>
    <scope>NUCLEOTIDE SEQUENCE [LARGE SCALE GENOMIC DNA]</scope>
    <source>
        <strain evidence="2">cv. Fuhuasheng</strain>
        <tissue evidence="1">Leaves</tissue>
    </source>
</reference>
<dbReference type="EMBL" id="SDMP01000015">
    <property type="protein sequence ID" value="RYR11125.1"/>
    <property type="molecule type" value="Genomic_DNA"/>
</dbReference>
<dbReference type="AlphaFoldDB" id="A0A444ZAC0"/>